<dbReference type="EMBL" id="LCJW01000023">
    <property type="protein sequence ID" value="KKT85741.1"/>
    <property type="molecule type" value="Genomic_DNA"/>
</dbReference>
<dbReference type="NCBIfam" id="TIGR01987">
    <property type="entry name" value="HI0074"/>
    <property type="match status" value="1"/>
</dbReference>
<dbReference type="Gene3D" id="1.20.120.330">
    <property type="entry name" value="Nucleotidyltransferases domain 2"/>
    <property type="match status" value="1"/>
</dbReference>
<evidence type="ECO:0000313" key="2">
    <source>
        <dbReference type="Proteomes" id="UP000034797"/>
    </source>
</evidence>
<dbReference type="PATRIC" id="fig|1618380.3.peg.416"/>
<evidence type="ECO:0000313" key="1">
    <source>
        <dbReference type="EMBL" id="KKT85741.1"/>
    </source>
</evidence>
<comment type="caution">
    <text evidence="1">The sequence shown here is derived from an EMBL/GenBank/DDBJ whole genome shotgun (WGS) entry which is preliminary data.</text>
</comment>
<sequence>MTKTISLKEDLLKASGKLKEALLAEPTELNQDATIQRFEFTFELAWKLMQEILKENRIDVYGVKSVFRKSANLGLIENPVIWFEFLEARNLSTHTYNFDEARSIYIKIKDFPQLIDSFMNKID</sequence>
<dbReference type="Proteomes" id="UP000034797">
    <property type="component" value="Unassembled WGS sequence"/>
</dbReference>
<organism evidence="1 2">
    <name type="scientific">Candidatus Collierbacteria bacterium GW2011_GWA2_44_99</name>
    <dbReference type="NCBI Taxonomy" id="1618380"/>
    <lineage>
        <taxon>Bacteria</taxon>
        <taxon>Candidatus Collieribacteriota</taxon>
    </lineage>
</organism>
<dbReference type="AlphaFoldDB" id="A0A0G1KQ11"/>
<gene>
    <name evidence="1" type="ORF">UW84_C0023G0005</name>
</gene>
<dbReference type="GO" id="GO:0016740">
    <property type="term" value="F:transferase activity"/>
    <property type="evidence" value="ECO:0007669"/>
    <property type="project" value="UniProtKB-KW"/>
</dbReference>
<keyword evidence="1" id="KW-0808">Transferase</keyword>
<accession>A0A0G1KQ11</accession>
<reference evidence="1 2" key="1">
    <citation type="journal article" date="2015" name="Nature">
        <title>rRNA introns, odd ribosomes, and small enigmatic genomes across a large radiation of phyla.</title>
        <authorList>
            <person name="Brown C.T."/>
            <person name="Hug L.A."/>
            <person name="Thomas B.C."/>
            <person name="Sharon I."/>
            <person name="Castelle C.J."/>
            <person name="Singh A."/>
            <person name="Wilkins M.J."/>
            <person name="Williams K.H."/>
            <person name="Banfield J.F."/>
        </authorList>
    </citation>
    <scope>NUCLEOTIDE SEQUENCE [LARGE SCALE GENOMIC DNA]</scope>
</reference>
<dbReference type="InterPro" id="IPR010235">
    <property type="entry name" value="HepT"/>
</dbReference>
<name>A0A0G1KQ11_9BACT</name>
<proteinExistence type="predicted"/>
<dbReference type="SUPFAM" id="SSF81593">
    <property type="entry name" value="Nucleotidyltransferase substrate binding subunit/domain"/>
    <property type="match status" value="1"/>
</dbReference>
<protein>
    <submittedName>
        <fullName evidence="1">Nucleotidyltransferase substrate binding protein, HI0074 family</fullName>
    </submittedName>
</protein>
<dbReference type="Pfam" id="PF08780">
    <property type="entry name" value="NTase_sub_bind"/>
    <property type="match status" value="1"/>
</dbReference>